<name>A0ABT1NRH5_9MICC</name>
<feature type="domain" description="Aminoglycoside phosphotransferase" evidence="1">
    <location>
        <begin position="39"/>
        <end position="259"/>
    </location>
</feature>
<dbReference type="SUPFAM" id="SSF56112">
    <property type="entry name" value="Protein kinase-like (PK-like)"/>
    <property type="match status" value="1"/>
</dbReference>
<organism evidence="2 3">
    <name type="scientific">Arthrobacter jinronghuae</name>
    <dbReference type="NCBI Taxonomy" id="2964609"/>
    <lineage>
        <taxon>Bacteria</taxon>
        <taxon>Bacillati</taxon>
        <taxon>Actinomycetota</taxon>
        <taxon>Actinomycetes</taxon>
        <taxon>Micrococcales</taxon>
        <taxon>Micrococcaceae</taxon>
        <taxon>Arthrobacter</taxon>
    </lineage>
</organism>
<comment type="caution">
    <text evidence="2">The sequence shown here is derived from an EMBL/GenBank/DDBJ whole genome shotgun (WGS) entry which is preliminary data.</text>
</comment>
<keyword evidence="3" id="KW-1185">Reference proteome</keyword>
<dbReference type="EMBL" id="JANFLP010000010">
    <property type="protein sequence ID" value="MCQ1950315.1"/>
    <property type="molecule type" value="Genomic_DNA"/>
</dbReference>
<dbReference type="InterPro" id="IPR002575">
    <property type="entry name" value="Aminoglycoside_PTrfase"/>
</dbReference>
<evidence type="ECO:0000313" key="2">
    <source>
        <dbReference type="EMBL" id="MCQ1950315.1"/>
    </source>
</evidence>
<evidence type="ECO:0000259" key="1">
    <source>
        <dbReference type="Pfam" id="PF01636"/>
    </source>
</evidence>
<dbReference type="Gene3D" id="3.90.1200.10">
    <property type="match status" value="1"/>
</dbReference>
<proteinExistence type="predicted"/>
<dbReference type="RefSeq" id="WP_255865685.1">
    <property type="nucleotide sequence ID" value="NZ_CP104263.1"/>
</dbReference>
<reference evidence="2 3" key="1">
    <citation type="submission" date="2022-07" db="EMBL/GenBank/DDBJ databases">
        <title>Novel species in genus Arthrobacter.</title>
        <authorList>
            <person name="Liu Y."/>
        </authorList>
    </citation>
    <scope>NUCLEOTIDE SEQUENCE [LARGE SCALE GENOMIC DNA]</scope>
    <source>
        <strain evidence="3">zg-Y859</strain>
    </source>
</reference>
<sequence>MQSIPDYRRTAARRPWAELPAVLQLRLRTYLGGSITSVQPAGGGFTPGFAAVLGNDAGVRVFVKAAPASDTVTYRSYVRESQVVPLMPAGMPMPALLAAECLAAEGTDWQLLVYEAVDGRMPGQPWTSADLLAVEDSCNTAAGLLANFPQDAAGRPVAEDMARIPSAFEPVAEGGPAPWFLPTLSAEQARTFSGLLELCPEALAGDAVLHGDLRPDNILISSGQALFCDWNFLGTGAPWLDWVGVLPYVRGDGFDVDAELRRSALTRDVPADHIDAWLASLLNCMIDSGCKPEVASSPHLRSHGRHTARLIYAWLVARRGLAW</sequence>
<protein>
    <submittedName>
        <fullName evidence="2">Aminoglycoside phosphotransferase family protein</fullName>
    </submittedName>
</protein>
<accession>A0ABT1NRH5</accession>
<evidence type="ECO:0000313" key="3">
    <source>
        <dbReference type="Proteomes" id="UP001206924"/>
    </source>
</evidence>
<dbReference type="Proteomes" id="UP001206924">
    <property type="component" value="Unassembled WGS sequence"/>
</dbReference>
<dbReference type="Pfam" id="PF01636">
    <property type="entry name" value="APH"/>
    <property type="match status" value="1"/>
</dbReference>
<gene>
    <name evidence="2" type="ORF">NNX28_10270</name>
</gene>
<dbReference type="InterPro" id="IPR011009">
    <property type="entry name" value="Kinase-like_dom_sf"/>
</dbReference>